<dbReference type="GO" id="GO:0006261">
    <property type="term" value="P:DNA-templated DNA replication"/>
    <property type="evidence" value="ECO:0007669"/>
    <property type="project" value="TreeGrafter"/>
</dbReference>
<evidence type="ECO:0000256" key="5">
    <source>
        <dbReference type="ARBA" id="ARBA00022932"/>
    </source>
</evidence>
<dbReference type="Gene3D" id="1.10.287.690">
    <property type="entry name" value="Helix hairpin bin"/>
    <property type="match status" value="1"/>
</dbReference>
<protein>
    <recommendedName>
        <fullName evidence="2">DNA-directed DNA polymerase</fullName>
        <ecNumber evidence="2">2.7.7.7</ecNumber>
    </recommendedName>
</protein>
<dbReference type="Pfam" id="PF00136">
    <property type="entry name" value="DNA_pol_B"/>
    <property type="match status" value="1"/>
</dbReference>
<keyword evidence="10" id="KW-1185">Reference proteome</keyword>
<dbReference type="RefSeq" id="WP_156016216.1">
    <property type="nucleotide sequence ID" value="NZ_WGGD01000005.1"/>
</dbReference>
<evidence type="ECO:0000256" key="4">
    <source>
        <dbReference type="ARBA" id="ARBA00022695"/>
    </source>
</evidence>
<dbReference type="InterPro" id="IPR043502">
    <property type="entry name" value="DNA/RNA_pol_sf"/>
</dbReference>
<dbReference type="Proteomes" id="UP000470772">
    <property type="component" value="Unassembled WGS sequence"/>
</dbReference>
<dbReference type="InterPro" id="IPR006134">
    <property type="entry name" value="DNA-dir_DNA_pol_B_multi_dom"/>
</dbReference>
<evidence type="ECO:0000256" key="3">
    <source>
        <dbReference type="ARBA" id="ARBA00022679"/>
    </source>
</evidence>
<evidence type="ECO:0000313" key="10">
    <source>
        <dbReference type="Proteomes" id="UP000470772"/>
    </source>
</evidence>
<evidence type="ECO:0000256" key="1">
    <source>
        <dbReference type="ARBA" id="ARBA00005755"/>
    </source>
</evidence>
<comment type="similarity">
    <text evidence="1">Belongs to the DNA polymerase type-B family.</text>
</comment>
<evidence type="ECO:0000259" key="8">
    <source>
        <dbReference type="Pfam" id="PF00136"/>
    </source>
</evidence>
<dbReference type="InterPro" id="IPR050240">
    <property type="entry name" value="DNA_pol_type-B"/>
</dbReference>
<dbReference type="EMBL" id="WGGD01000005">
    <property type="protein sequence ID" value="MUN28386.1"/>
    <property type="molecule type" value="Genomic_DNA"/>
</dbReference>
<evidence type="ECO:0000256" key="6">
    <source>
        <dbReference type="ARBA" id="ARBA00023125"/>
    </source>
</evidence>
<evidence type="ECO:0000313" key="9">
    <source>
        <dbReference type="EMBL" id="MUN28386.1"/>
    </source>
</evidence>
<dbReference type="GO" id="GO:0003677">
    <property type="term" value="F:DNA binding"/>
    <property type="evidence" value="ECO:0007669"/>
    <property type="project" value="UniProtKB-KW"/>
</dbReference>
<dbReference type="InterPro" id="IPR023211">
    <property type="entry name" value="DNA_pol_palm_dom_sf"/>
</dbReference>
<dbReference type="EC" id="2.7.7.7" evidence="2"/>
<dbReference type="Gene3D" id="3.90.1600.10">
    <property type="entry name" value="Palm domain of DNA polymerase"/>
    <property type="match status" value="1"/>
</dbReference>
<dbReference type="GO" id="GO:0003887">
    <property type="term" value="F:DNA-directed DNA polymerase activity"/>
    <property type="evidence" value="ECO:0007669"/>
    <property type="project" value="UniProtKB-KW"/>
</dbReference>
<accession>A0A6A9QHA3</accession>
<name>A0A6A9QHA3_SULME</name>
<dbReference type="InterPro" id="IPR006172">
    <property type="entry name" value="DNA-dir_DNA_pol_B"/>
</dbReference>
<dbReference type="PANTHER" id="PTHR10322:SF23">
    <property type="entry name" value="DNA POLYMERASE DELTA CATALYTIC SUBUNIT"/>
    <property type="match status" value="1"/>
</dbReference>
<comment type="catalytic activity">
    <reaction evidence="7">
        <text>DNA(n) + a 2'-deoxyribonucleoside 5'-triphosphate = DNA(n+1) + diphosphate</text>
        <dbReference type="Rhea" id="RHEA:22508"/>
        <dbReference type="Rhea" id="RHEA-COMP:17339"/>
        <dbReference type="Rhea" id="RHEA-COMP:17340"/>
        <dbReference type="ChEBI" id="CHEBI:33019"/>
        <dbReference type="ChEBI" id="CHEBI:61560"/>
        <dbReference type="ChEBI" id="CHEBI:173112"/>
        <dbReference type="EC" id="2.7.7.7"/>
    </reaction>
</comment>
<gene>
    <name evidence="9" type="ORF">GC250_02640</name>
</gene>
<keyword evidence="5" id="KW-0239">DNA-directed DNA polymerase</keyword>
<dbReference type="GO" id="GO:0000166">
    <property type="term" value="F:nucleotide binding"/>
    <property type="evidence" value="ECO:0007669"/>
    <property type="project" value="InterPro"/>
</dbReference>
<evidence type="ECO:0000256" key="2">
    <source>
        <dbReference type="ARBA" id="ARBA00012417"/>
    </source>
</evidence>
<dbReference type="SMART" id="SM00486">
    <property type="entry name" value="POLBc"/>
    <property type="match status" value="1"/>
</dbReference>
<organism evidence="9 10">
    <name type="scientific">Sulfuracidifex metallicus DSM 6482 = JCM 9184</name>
    <dbReference type="NCBI Taxonomy" id="523847"/>
    <lineage>
        <taxon>Archaea</taxon>
        <taxon>Thermoproteota</taxon>
        <taxon>Thermoprotei</taxon>
        <taxon>Sulfolobales</taxon>
        <taxon>Sulfolobaceae</taxon>
        <taxon>Sulfuracidifex</taxon>
    </lineage>
</organism>
<dbReference type="AlphaFoldDB" id="A0A6A9QHA3"/>
<dbReference type="SUPFAM" id="SSF56672">
    <property type="entry name" value="DNA/RNA polymerases"/>
    <property type="match status" value="1"/>
</dbReference>
<keyword evidence="6" id="KW-0238">DNA-binding</keyword>
<dbReference type="PANTHER" id="PTHR10322">
    <property type="entry name" value="DNA POLYMERASE CATALYTIC SUBUNIT"/>
    <property type="match status" value="1"/>
</dbReference>
<feature type="domain" description="DNA-directed DNA polymerase family B multifunctional" evidence="8">
    <location>
        <begin position="220"/>
        <end position="388"/>
    </location>
</feature>
<evidence type="ECO:0000256" key="7">
    <source>
        <dbReference type="ARBA" id="ARBA00049244"/>
    </source>
</evidence>
<keyword evidence="4" id="KW-0548">Nucleotidyltransferase</keyword>
<comment type="caution">
    <text evidence="9">The sequence shown here is derived from an EMBL/GenBank/DDBJ whole genome shotgun (WGS) entry which is preliminary data.</text>
</comment>
<reference evidence="9 10" key="1">
    <citation type="submission" date="2019-10" db="EMBL/GenBank/DDBJ databases">
        <title>Sequencing and Assembly of Multiple Reported Metal-Biooxidizing Members of the Extremely Thermoacidophilic Archaeal Family Sulfolobaceae.</title>
        <authorList>
            <person name="Counts J.A."/>
            <person name="Kelly R.M."/>
        </authorList>
    </citation>
    <scope>NUCLEOTIDE SEQUENCE [LARGE SCALE GENOMIC DNA]</scope>
    <source>
        <strain evidence="9 10">DSM 6482</strain>
    </source>
</reference>
<keyword evidence="3" id="KW-0808">Transferase</keyword>
<sequence length="555" mass="63890">MRGTLLDIVPEWGRLKLVLDKGRTTYLKTTYPFYLADDGWISSSLYSNPDVLKVERETWNSFEGKVNLLRVDSLNPWMKIRAKVFNSFPPSWAQAYVRMGLSPFHEVEISGSVATIGEAVNISVAEVEFQWPISRRRVKVRINNEDATLDELEKTKVDVAIAPKWIRVNSEVRIDPSNLRIKLGIKGLIEWSIISKLPLREVESSSIGKILTTNEAWTAIKRKFIVPDARPNVERERTITEIREADKGGLIVFPVTGLYDDAIQIDFNSMYPNIIINYNISAETVNSKCNGREITTELGHTICANERGIVPESLEYLVKRKQEMKEVDKVRAEAIKWVLVASFGYLGYRNSRFGKIEAYELVTYLARKTMRIAIREAQEMGFEVIHGLIDSLVVRGDSSRIYSLIENIERKTKIGLKVDTEFDWICFTSSRKGESYPQRYFGRTPSGNLKVRGVIRRNQPKLVRDFLTDILNVASREANSHDVKRVVRESLPQITEEYLRRAYFGDPSDYVMEIKGIPYIKGKRLYKAWRYAGHDPLYYENFVKRAALELKGWFS</sequence>
<proteinExistence type="inferred from homology"/>